<evidence type="ECO:0000313" key="1">
    <source>
        <dbReference type="EMBL" id="TWU48568.1"/>
    </source>
</evidence>
<reference evidence="1 2" key="1">
    <citation type="submission" date="2019-02" db="EMBL/GenBank/DDBJ databases">
        <title>Deep-cultivation of Planctomycetes and their phenomic and genomic characterization uncovers novel biology.</title>
        <authorList>
            <person name="Wiegand S."/>
            <person name="Jogler M."/>
            <person name="Boedeker C."/>
            <person name="Pinto D."/>
            <person name="Vollmers J."/>
            <person name="Rivas-Marin E."/>
            <person name="Kohn T."/>
            <person name="Peeters S.H."/>
            <person name="Heuer A."/>
            <person name="Rast P."/>
            <person name="Oberbeckmann S."/>
            <person name="Bunk B."/>
            <person name="Jeske O."/>
            <person name="Meyerdierks A."/>
            <person name="Storesund J.E."/>
            <person name="Kallscheuer N."/>
            <person name="Luecker S."/>
            <person name="Lage O.M."/>
            <person name="Pohl T."/>
            <person name="Merkel B.J."/>
            <person name="Hornburger P."/>
            <person name="Mueller R.-W."/>
            <person name="Bruemmer F."/>
            <person name="Labrenz M."/>
            <person name="Spormann A.M."/>
            <person name="Op Den Camp H."/>
            <person name="Overmann J."/>
            <person name="Amann R."/>
            <person name="Jetten M.S.M."/>
            <person name="Mascher T."/>
            <person name="Medema M.H."/>
            <person name="Devos D.P."/>
            <person name="Kaster A.-K."/>
            <person name="Ovreas L."/>
            <person name="Rohde M."/>
            <person name="Galperin M.Y."/>
            <person name="Jogler C."/>
        </authorList>
    </citation>
    <scope>NUCLEOTIDE SEQUENCE [LARGE SCALE GENOMIC DNA]</scope>
    <source>
        <strain evidence="1 2">Poly51</strain>
    </source>
</reference>
<dbReference type="AlphaFoldDB" id="A0A5C6EIF7"/>
<dbReference type="EMBL" id="SJPW01000006">
    <property type="protein sequence ID" value="TWU48568.1"/>
    <property type="molecule type" value="Genomic_DNA"/>
</dbReference>
<protein>
    <submittedName>
        <fullName evidence="1">Uncharacterized protein</fullName>
    </submittedName>
</protein>
<comment type="caution">
    <text evidence="1">The sequence shown here is derived from an EMBL/GenBank/DDBJ whole genome shotgun (WGS) entry which is preliminary data.</text>
</comment>
<keyword evidence="2" id="KW-1185">Reference proteome</keyword>
<sequence>MALGKRRRSHQDTFWVTADKLVNGPRNAFYDRLNQLLAEIDFDSKLEKVAEPFYQKNGCKGLAKRHAKRDR</sequence>
<organism evidence="1 2">
    <name type="scientific">Rubripirellula tenax</name>
    <dbReference type="NCBI Taxonomy" id="2528015"/>
    <lineage>
        <taxon>Bacteria</taxon>
        <taxon>Pseudomonadati</taxon>
        <taxon>Planctomycetota</taxon>
        <taxon>Planctomycetia</taxon>
        <taxon>Pirellulales</taxon>
        <taxon>Pirellulaceae</taxon>
        <taxon>Rubripirellula</taxon>
    </lineage>
</organism>
<proteinExistence type="predicted"/>
<gene>
    <name evidence="1" type="ORF">Poly51_44680</name>
</gene>
<evidence type="ECO:0000313" key="2">
    <source>
        <dbReference type="Proteomes" id="UP000318288"/>
    </source>
</evidence>
<accession>A0A5C6EIF7</accession>
<dbReference type="Proteomes" id="UP000318288">
    <property type="component" value="Unassembled WGS sequence"/>
</dbReference>
<name>A0A5C6EIF7_9BACT</name>